<dbReference type="InterPro" id="IPR050595">
    <property type="entry name" value="Bact_response_regulator"/>
</dbReference>
<sequence length="61" mass="7103">METQVKILVVDDDRNNVRLLKKQLESFGYYILVAYDGMEAIEKITTEKPDLIVSDILMPRM</sequence>
<dbReference type="AlphaFoldDB" id="X1IYD0"/>
<dbReference type="InterPro" id="IPR011006">
    <property type="entry name" value="CheY-like_superfamily"/>
</dbReference>
<dbReference type="SUPFAM" id="SSF52172">
    <property type="entry name" value="CheY-like"/>
    <property type="match status" value="1"/>
</dbReference>
<dbReference type="InterPro" id="IPR001789">
    <property type="entry name" value="Sig_transdc_resp-reg_receiver"/>
</dbReference>
<protein>
    <recommendedName>
        <fullName evidence="2">Response regulatory domain-containing protein</fullName>
    </recommendedName>
</protein>
<dbReference type="PROSITE" id="PS50110">
    <property type="entry name" value="RESPONSE_REGULATORY"/>
    <property type="match status" value="1"/>
</dbReference>
<evidence type="ECO:0000259" key="2">
    <source>
        <dbReference type="PROSITE" id="PS50110"/>
    </source>
</evidence>
<gene>
    <name evidence="3" type="ORF">S03H2_47782</name>
</gene>
<dbReference type="Pfam" id="PF00072">
    <property type="entry name" value="Response_reg"/>
    <property type="match status" value="1"/>
</dbReference>
<keyword evidence="1" id="KW-0597">Phosphoprotein</keyword>
<evidence type="ECO:0000313" key="3">
    <source>
        <dbReference type="EMBL" id="GAH74270.1"/>
    </source>
</evidence>
<comment type="caution">
    <text evidence="3">The sequence shown here is derived from an EMBL/GenBank/DDBJ whole genome shotgun (WGS) entry which is preliminary data.</text>
</comment>
<dbReference type="GO" id="GO:0000160">
    <property type="term" value="P:phosphorelay signal transduction system"/>
    <property type="evidence" value="ECO:0007669"/>
    <property type="project" value="InterPro"/>
</dbReference>
<proteinExistence type="predicted"/>
<reference evidence="3" key="1">
    <citation type="journal article" date="2014" name="Front. Microbiol.">
        <title>High frequency of phylogenetically diverse reductive dehalogenase-homologous genes in deep subseafloor sedimentary metagenomes.</title>
        <authorList>
            <person name="Kawai M."/>
            <person name="Futagami T."/>
            <person name="Toyoda A."/>
            <person name="Takaki Y."/>
            <person name="Nishi S."/>
            <person name="Hori S."/>
            <person name="Arai W."/>
            <person name="Tsubouchi T."/>
            <person name="Morono Y."/>
            <person name="Uchiyama I."/>
            <person name="Ito T."/>
            <person name="Fujiyama A."/>
            <person name="Inagaki F."/>
            <person name="Takami H."/>
        </authorList>
    </citation>
    <scope>NUCLEOTIDE SEQUENCE</scope>
    <source>
        <strain evidence="3">Expedition CK06-06</strain>
    </source>
</reference>
<dbReference type="PANTHER" id="PTHR44591">
    <property type="entry name" value="STRESS RESPONSE REGULATOR PROTEIN 1"/>
    <property type="match status" value="1"/>
</dbReference>
<name>X1IYD0_9ZZZZ</name>
<evidence type="ECO:0000256" key="1">
    <source>
        <dbReference type="ARBA" id="ARBA00022553"/>
    </source>
</evidence>
<feature type="non-terminal residue" evidence="3">
    <location>
        <position position="61"/>
    </location>
</feature>
<feature type="domain" description="Response regulatory" evidence="2">
    <location>
        <begin position="6"/>
        <end position="61"/>
    </location>
</feature>
<dbReference type="PANTHER" id="PTHR44591:SF3">
    <property type="entry name" value="RESPONSE REGULATORY DOMAIN-CONTAINING PROTEIN"/>
    <property type="match status" value="1"/>
</dbReference>
<accession>X1IYD0</accession>
<dbReference type="EMBL" id="BARU01030080">
    <property type="protein sequence ID" value="GAH74270.1"/>
    <property type="molecule type" value="Genomic_DNA"/>
</dbReference>
<organism evidence="3">
    <name type="scientific">marine sediment metagenome</name>
    <dbReference type="NCBI Taxonomy" id="412755"/>
    <lineage>
        <taxon>unclassified sequences</taxon>
        <taxon>metagenomes</taxon>
        <taxon>ecological metagenomes</taxon>
    </lineage>
</organism>
<dbReference type="Gene3D" id="3.40.50.2300">
    <property type="match status" value="1"/>
</dbReference>